<name>A0A7J6BSE5_9TELE</name>
<gene>
    <name evidence="2" type="ORF">G5714_022551</name>
</gene>
<dbReference type="Proteomes" id="UP000579812">
    <property type="component" value="Unassembled WGS sequence"/>
</dbReference>
<accession>A0A7J6BSE5</accession>
<evidence type="ECO:0000313" key="2">
    <source>
        <dbReference type="EMBL" id="KAF4096582.1"/>
    </source>
</evidence>
<dbReference type="AlphaFoldDB" id="A0A7J6BSE5"/>
<protein>
    <recommendedName>
        <fullName evidence="1">CIROZ beta domain-containing protein</fullName>
    </recommendedName>
</protein>
<organism evidence="2 3">
    <name type="scientific">Onychostoma macrolepis</name>
    <dbReference type="NCBI Taxonomy" id="369639"/>
    <lineage>
        <taxon>Eukaryota</taxon>
        <taxon>Metazoa</taxon>
        <taxon>Chordata</taxon>
        <taxon>Craniata</taxon>
        <taxon>Vertebrata</taxon>
        <taxon>Euteleostomi</taxon>
        <taxon>Actinopterygii</taxon>
        <taxon>Neopterygii</taxon>
        <taxon>Teleostei</taxon>
        <taxon>Ostariophysi</taxon>
        <taxon>Cypriniformes</taxon>
        <taxon>Cyprinidae</taxon>
        <taxon>Acrossocheilinae</taxon>
        <taxon>Onychostoma</taxon>
    </lineage>
</organism>
<proteinExistence type="predicted"/>
<evidence type="ECO:0000313" key="3">
    <source>
        <dbReference type="Proteomes" id="UP000579812"/>
    </source>
</evidence>
<evidence type="ECO:0000259" key="1">
    <source>
        <dbReference type="Pfam" id="PF15094"/>
    </source>
</evidence>
<dbReference type="InterPro" id="IPR049521">
    <property type="entry name" value="CIROZ_b"/>
</dbReference>
<feature type="domain" description="CIROZ beta" evidence="1">
    <location>
        <begin position="262"/>
        <end position="365"/>
    </location>
</feature>
<dbReference type="EMBL" id="JAAMOB010000023">
    <property type="protein sequence ID" value="KAF4096582.1"/>
    <property type="molecule type" value="Genomic_DNA"/>
</dbReference>
<keyword evidence="3" id="KW-1185">Reference proteome</keyword>
<sequence>MSNMQETTVVLKAPQHITSYRHFILPIWGNVLRLQKRDWVGIPSSSMAESDVECFSEYMELWIHRMRIEGLRLWLSGILRIQVGLVSMENLNHQLSSCGFALHRDLDKNYIFRVMYSGCFVQLEHGNYVIVLNLLKRVSRFGGRTQKFLMKCPAVLAPPNREYIQCDSDLIQVTREIPVDNWNNELDWSLALSGSLVVALEDSSLIQVNVELHKPNITVQGRRDTILSPVQVFKSEGHFLPLKLVSGHYAYSMEATCPNVNQSSSEDTVLYVYKRRMGLTKRGGYQNETLSVSSVIVEQTDTFTWSETSDFVQLIIPTSHIQQKKECIGQAGEKLQQNFYKVDAVLTFKETNHKMHWIMENTSPCSEMLKSLLHLMCDDPQEANVTTHSPEGITGKPEVPVDSHKEFTPSVAPETVSTASQTADEETSITLVQSQQLQTTEALKIPGEVHLCITDSEGPQCRTDGNAALLYSCLARLRRFLQKQVLQLGAVLPRGPVMENIWRASVPPLLSCSRWKVAEKPGSNVTVSQSAEGKHLMFKMPVISKRRHQQTAM</sequence>
<dbReference type="PANTHER" id="PTHR38653:SF1">
    <property type="entry name" value="GENE 572-RELATED"/>
    <property type="match status" value="1"/>
</dbReference>
<comment type="caution">
    <text evidence="2">The sequence shown here is derived from an EMBL/GenBank/DDBJ whole genome shotgun (WGS) entry which is preliminary data.</text>
</comment>
<dbReference type="PANTHER" id="PTHR38653">
    <property type="entry name" value="GENE 572-RELATED"/>
    <property type="match status" value="1"/>
</dbReference>
<reference evidence="2 3" key="1">
    <citation type="submission" date="2020-04" db="EMBL/GenBank/DDBJ databases">
        <title>Chromosome-level genome assembly of a cyprinid fish Onychostoma macrolepis by integration of Nanopore Sequencing, Bionano and Hi-C technology.</title>
        <authorList>
            <person name="Wang D."/>
        </authorList>
    </citation>
    <scope>NUCLEOTIDE SEQUENCE [LARGE SCALE GENOMIC DNA]</scope>
    <source>
        <strain evidence="2">SWU-2019</strain>
        <tissue evidence="2">Muscle</tissue>
    </source>
</reference>
<dbReference type="InterPro" id="IPR027956">
    <property type="entry name" value="CIROZ"/>
</dbReference>
<dbReference type="Pfam" id="PF15094">
    <property type="entry name" value="DUF4556"/>
    <property type="match status" value="1"/>
</dbReference>